<dbReference type="EMBL" id="FN657996">
    <property type="protein sequence ID" value="CBY43244.1"/>
    <property type="molecule type" value="Genomic_DNA"/>
</dbReference>
<reference evidence="8" key="1">
    <citation type="journal article" date="2010" name="Science">
        <title>Plasticity of animal genome architecture unmasked by rapid evolution of a pelagic tunicate.</title>
        <authorList>
            <person name="Denoeud F."/>
            <person name="Henriet S."/>
            <person name="Mungpakdee S."/>
            <person name="Aury J.M."/>
            <person name="Da Silva C."/>
            <person name="Brinkmann H."/>
            <person name="Mikhaleva J."/>
            <person name="Olsen L.C."/>
            <person name="Jubin C."/>
            <person name="Canestro C."/>
            <person name="Bouquet J.M."/>
            <person name="Danks G."/>
            <person name="Poulain J."/>
            <person name="Campsteijn C."/>
            <person name="Adamski M."/>
            <person name="Cross I."/>
            <person name="Yadetie F."/>
            <person name="Muffato M."/>
            <person name="Louis A."/>
            <person name="Butcher S."/>
            <person name="Tsagkogeorga G."/>
            <person name="Konrad A."/>
            <person name="Singh S."/>
            <person name="Jensen M.F."/>
            <person name="Cong E.H."/>
            <person name="Eikeseth-Otteraa H."/>
            <person name="Noel B."/>
            <person name="Anthouard V."/>
            <person name="Porcel B.M."/>
            <person name="Kachouri-Lafond R."/>
            <person name="Nishino A."/>
            <person name="Ugolini M."/>
            <person name="Chourrout P."/>
            <person name="Nishida H."/>
            <person name="Aasland R."/>
            <person name="Huzurbazar S."/>
            <person name="Westhof E."/>
            <person name="Delsuc F."/>
            <person name="Lehrach H."/>
            <person name="Reinhardt R."/>
            <person name="Weissenbach J."/>
            <person name="Roy S.W."/>
            <person name="Artiguenave F."/>
            <person name="Postlethwait J.H."/>
            <person name="Manak J.R."/>
            <person name="Thompson E.M."/>
            <person name="Jaillon O."/>
            <person name="Du Pasquier L."/>
            <person name="Boudinot P."/>
            <person name="Liberles D.A."/>
            <person name="Volff J.N."/>
            <person name="Philippe H."/>
            <person name="Lenhard B."/>
            <person name="Roest Crollius H."/>
            <person name="Wincker P."/>
            <person name="Chourrout D."/>
        </authorList>
    </citation>
    <scope>NUCLEOTIDE SEQUENCE [LARGE SCALE GENOMIC DNA]</scope>
</reference>
<dbReference type="GO" id="GO:0032012">
    <property type="term" value="P:regulation of ARF protein signal transduction"/>
    <property type="evidence" value="ECO:0007669"/>
    <property type="project" value="TreeGrafter"/>
</dbReference>
<gene>
    <name evidence="8" type="ORF">GSOID_T00017515001</name>
    <name evidence="9" type="ORF">GSOID_T00027825001</name>
</gene>
<feature type="compositionally biased region" description="Polar residues" evidence="6">
    <location>
        <begin position="272"/>
        <end position="283"/>
    </location>
</feature>
<feature type="compositionally biased region" description="Basic and acidic residues" evidence="6">
    <location>
        <begin position="288"/>
        <end position="298"/>
    </location>
</feature>
<keyword evidence="2" id="KW-0479">Metal-binding</keyword>
<evidence type="ECO:0000256" key="1">
    <source>
        <dbReference type="ARBA" id="ARBA00022468"/>
    </source>
</evidence>
<dbReference type="EMBL" id="FN653023">
    <property type="protein sequence ID" value="CBY17890.1"/>
    <property type="molecule type" value="Genomic_DNA"/>
</dbReference>
<feature type="region of interest" description="Disordered" evidence="6">
    <location>
        <begin position="272"/>
        <end position="317"/>
    </location>
</feature>
<dbReference type="PANTHER" id="PTHR46395:SF1">
    <property type="entry name" value="ADP-RIBOSYLATION FACTOR GTPASE-ACTIVATING PROTEIN 1"/>
    <property type="match status" value="1"/>
</dbReference>
<evidence type="ECO:0000259" key="7">
    <source>
        <dbReference type="PROSITE" id="PS50115"/>
    </source>
</evidence>
<feature type="domain" description="Arf-GAP" evidence="7">
    <location>
        <begin position="7"/>
        <end position="124"/>
    </location>
</feature>
<evidence type="ECO:0000313" key="10">
    <source>
        <dbReference type="Proteomes" id="UP000001307"/>
    </source>
</evidence>
<dbReference type="GO" id="GO:0030100">
    <property type="term" value="P:regulation of endocytosis"/>
    <property type="evidence" value="ECO:0007669"/>
    <property type="project" value="TreeGrafter"/>
</dbReference>
<keyword evidence="10" id="KW-1185">Reference proteome</keyword>
<dbReference type="PANTHER" id="PTHR46395">
    <property type="entry name" value="ADP-RIBOSYLATION FACTOR GTPASE-ACTIVATING PROTEIN 1"/>
    <property type="match status" value="1"/>
</dbReference>
<dbReference type="SMART" id="SM00105">
    <property type="entry name" value="ArfGap"/>
    <property type="match status" value="1"/>
</dbReference>
<dbReference type="Proteomes" id="UP000011014">
    <property type="component" value="Unassembled WGS sequence"/>
</dbReference>
<dbReference type="InterPro" id="IPR037278">
    <property type="entry name" value="ARFGAP/RecO"/>
</dbReference>
<name>E4X2N7_OIKDI</name>
<evidence type="ECO:0000256" key="6">
    <source>
        <dbReference type="SAM" id="MobiDB-lite"/>
    </source>
</evidence>
<keyword evidence="3 5" id="KW-0863">Zinc-finger</keyword>
<dbReference type="GO" id="GO:0005096">
    <property type="term" value="F:GTPase activator activity"/>
    <property type="evidence" value="ECO:0007669"/>
    <property type="project" value="UniProtKB-KW"/>
</dbReference>
<dbReference type="GO" id="GO:0008270">
    <property type="term" value="F:zinc ion binding"/>
    <property type="evidence" value="ECO:0007669"/>
    <property type="project" value="UniProtKB-KW"/>
</dbReference>
<keyword evidence="1" id="KW-0343">GTPase activation</keyword>
<dbReference type="OrthoDB" id="983479at2759"/>
<dbReference type="Gene3D" id="1.10.220.150">
    <property type="entry name" value="Arf GTPase activating protein"/>
    <property type="match status" value="1"/>
</dbReference>
<evidence type="ECO:0000256" key="3">
    <source>
        <dbReference type="ARBA" id="ARBA00022771"/>
    </source>
</evidence>
<dbReference type="PRINTS" id="PR00405">
    <property type="entry name" value="REVINTRACTNG"/>
</dbReference>
<dbReference type="PROSITE" id="PS50115">
    <property type="entry name" value="ARFGAP"/>
    <property type="match status" value="1"/>
</dbReference>
<proteinExistence type="predicted"/>
<evidence type="ECO:0000256" key="2">
    <source>
        <dbReference type="ARBA" id="ARBA00022723"/>
    </source>
</evidence>
<evidence type="ECO:0000256" key="4">
    <source>
        <dbReference type="ARBA" id="ARBA00022833"/>
    </source>
</evidence>
<evidence type="ECO:0000313" key="8">
    <source>
        <dbReference type="EMBL" id="CBY17890.1"/>
    </source>
</evidence>
<keyword evidence="4" id="KW-0862">Zinc</keyword>
<dbReference type="Proteomes" id="UP000001307">
    <property type="component" value="Unassembled WGS sequence"/>
</dbReference>
<protein>
    <recommendedName>
        <fullName evidence="7">Arf-GAP domain-containing protein</fullName>
    </recommendedName>
</protein>
<sequence length="342" mass="37405">MASPRTRRVLKDLKGCDGNNCCADCEALNPQWVSVSYGIWICLQCSGRHRSLGVHLSFVRSVSMDKWKTIELEKMKCGGNRKWNDFLEEHDDYNPGWTIEEKYNSKSAALYRDKIASEAQGQNWDEATSPAQSYVVRKKEPVIAASSSSYDSVSSSFAAKPQEDPLASLSKGFGSALSFGSSFVSKAATFTKESASKIGEAATHAGSQITTKAQDGSLANQGSQALGSAVGALSNITKTGWGFASKATADILGQTSNTQKTDVQSNDFWDNFGQQAPSRSGSSLFAKEPTKEENKSADWNEDWGDDWGSKKKPAPKQKWARKIKTLYYSGFKSKGLKLLFFK</sequence>
<dbReference type="Pfam" id="PF01412">
    <property type="entry name" value="ArfGap"/>
    <property type="match status" value="1"/>
</dbReference>
<accession>E4X2N7</accession>
<dbReference type="GO" id="GO:0000139">
    <property type="term" value="C:Golgi membrane"/>
    <property type="evidence" value="ECO:0007669"/>
    <property type="project" value="TreeGrafter"/>
</dbReference>
<dbReference type="InParanoid" id="E4X2N7"/>
<dbReference type="InterPro" id="IPR038508">
    <property type="entry name" value="ArfGAP_dom_sf"/>
</dbReference>
<dbReference type="SUPFAM" id="SSF57863">
    <property type="entry name" value="ArfGap/RecO-like zinc finger"/>
    <property type="match status" value="1"/>
</dbReference>
<evidence type="ECO:0000313" key="9">
    <source>
        <dbReference type="EMBL" id="CBY43244.1"/>
    </source>
</evidence>
<organism evidence="8">
    <name type="scientific">Oikopleura dioica</name>
    <name type="common">Tunicate</name>
    <dbReference type="NCBI Taxonomy" id="34765"/>
    <lineage>
        <taxon>Eukaryota</taxon>
        <taxon>Metazoa</taxon>
        <taxon>Chordata</taxon>
        <taxon>Tunicata</taxon>
        <taxon>Appendicularia</taxon>
        <taxon>Copelata</taxon>
        <taxon>Oikopleuridae</taxon>
        <taxon>Oikopleura</taxon>
    </lineage>
</organism>
<dbReference type="FunFam" id="1.10.220.150:FF:000014">
    <property type="entry name" value="ADP-ribosylation factor GTPase-activating protein"/>
    <property type="match status" value="1"/>
</dbReference>
<dbReference type="InterPro" id="IPR001164">
    <property type="entry name" value="ArfGAP_dom"/>
</dbReference>
<dbReference type="CDD" id="cd08830">
    <property type="entry name" value="ArfGap_ArfGap1"/>
    <property type="match status" value="1"/>
</dbReference>
<evidence type="ECO:0000256" key="5">
    <source>
        <dbReference type="PROSITE-ProRule" id="PRU00288"/>
    </source>
</evidence>
<dbReference type="AlphaFoldDB" id="E4X2N7"/>